<feature type="coiled-coil region" evidence="1">
    <location>
        <begin position="344"/>
        <end position="466"/>
    </location>
</feature>
<feature type="compositionally biased region" description="Polar residues" evidence="2">
    <location>
        <begin position="703"/>
        <end position="712"/>
    </location>
</feature>
<evidence type="ECO:0008006" key="5">
    <source>
        <dbReference type="Google" id="ProtNLM"/>
    </source>
</evidence>
<evidence type="ECO:0000313" key="3">
    <source>
        <dbReference type="EMBL" id="CAK8674452.1"/>
    </source>
</evidence>
<feature type="coiled-coil region" evidence="1">
    <location>
        <begin position="513"/>
        <end position="567"/>
    </location>
</feature>
<sequence length="885" mass="100699">MVGLPGHGLRMMESDNCVVADNTLVDHLEDQDKMLLTHEATVDSLSQLTVQIKLHKNDVASVTSEQSPGSSDNNCLKKFEEDSTDSCNLSSHDNEDCASGENDVLNDRRENCSENVLSSSENVTTEINGVEMSQDRNVVDKVHTISKTSHDKTSQSNDVDVFNKDDAMTDVELPSFTITFGDGSEINVNEETKSIPVMNELEQFMWSHIKKINSHSEYNNLLKVSETKVRLNNLEQKVNELVEVNKKLESQNLELKHNVKQTEEKLSSHDAAAKRTITRLHADSETKIKELNKQCALADKEKQASVMNYARREKELLDLRRRKDGAEQFAREAGKERDKVISQLKGLRADMIKMKNSHEKKETESGAQNKEIEKLKEEINSQKIKVRWAQNKLKSEIDSHKETKEKCDKMVLEIQQAKEETEQIRKNCQGMIKTYQESEEIKSNSLDIQLKEKNQLLCEKEAENDESRSLLKQRNEELNLLKIRHKDVFEENQVLKSKVECLDEERLKNEQTLHSYEEVINKQKATNSEMNEKMQYIFELELQTEELKVAINKLKAALHDADEAQEVCLNDLSLKERKEHELLEFTEKVTSKNTQLTVQIEDLNSKLFAQNSQLETNKDQIEKLQKGHADLTAAKENMSSEHFKSQTTMNSRLEEKERTICQLLLQLEEIKDEMRTVKRKNAASVKDLTRQLTQAKKKMDNVDSLSVSSAPNHTADGGSIGSRTSSITSLDKLSSCSPDGNGSSNATVAYEAIAIPETTVAGPDSLDRQLLIERIVRLQQIHAKKNEKIDFLTEHVQQLLGAVQKKQRIILHYIMREESGALAPPRPVNDGHKSKSSLTLELSIEINRKMQSVLEDTLLKNITLKESLEVLGKEVERLSHESKPN</sequence>
<evidence type="ECO:0000313" key="4">
    <source>
        <dbReference type="Proteomes" id="UP001642483"/>
    </source>
</evidence>
<feature type="region of interest" description="Disordered" evidence="2">
    <location>
        <begin position="84"/>
        <end position="105"/>
    </location>
</feature>
<dbReference type="PANTHER" id="PTHR18911:SF5">
    <property type="entry name" value="COILED-COIL DOMAIN-CONTAINING PROTEIN 186"/>
    <property type="match status" value="1"/>
</dbReference>
<evidence type="ECO:0000256" key="1">
    <source>
        <dbReference type="SAM" id="Coils"/>
    </source>
</evidence>
<comment type="caution">
    <text evidence="3">The sequence shown here is derived from an EMBL/GenBank/DDBJ whole genome shotgun (WGS) entry which is preliminary data.</text>
</comment>
<organism evidence="3 4">
    <name type="scientific">Clavelina lepadiformis</name>
    <name type="common">Light-bulb sea squirt</name>
    <name type="synonym">Ascidia lepadiformis</name>
    <dbReference type="NCBI Taxonomy" id="159417"/>
    <lineage>
        <taxon>Eukaryota</taxon>
        <taxon>Metazoa</taxon>
        <taxon>Chordata</taxon>
        <taxon>Tunicata</taxon>
        <taxon>Ascidiacea</taxon>
        <taxon>Aplousobranchia</taxon>
        <taxon>Clavelinidae</taxon>
        <taxon>Clavelina</taxon>
    </lineage>
</organism>
<gene>
    <name evidence="3" type="ORF">CVLEPA_LOCUS4150</name>
</gene>
<feature type="coiled-coil region" evidence="1">
    <location>
        <begin position="604"/>
        <end position="641"/>
    </location>
</feature>
<protein>
    <recommendedName>
        <fullName evidence="5">Coiled-coil domain-containing protein 186</fullName>
    </recommendedName>
</protein>
<accession>A0ABP0F8C3</accession>
<dbReference type="PANTHER" id="PTHR18911">
    <property type="entry name" value="CTCL TUMOR ANTIGEN HD-CL-01"/>
    <property type="match status" value="1"/>
</dbReference>
<keyword evidence="4" id="KW-1185">Reference proteome</keyword>
<feature type="region of interest" description="Disordered" evidence="2">
    <location>
        <begin position="695"/>
        <end position="723"/>
    </location>
</feature>
<dbReference type="EMBL" id="CAWYQH010000013">
    <property type="protein sequence ID" value="CAK8674452.1"/>
    <property type="molecule type" value="Genomic_DNA"/>
</dbReference>
<reference evidence="3 4" key="1">
    <citation type="submission" date="2024-02" db="EMBL/GenBank/DDBJ databases">
        <authorList>
            <person name="Daric V."/>
            <person name="Darras S."/>
        </authorList>
    </citation>
    <scope>NUCLEOTIDE SEQUENCE [LARGE SCALE GENOMIC DNA]</scope>
</reference>
<dbReference type="InterPro" id="IPR038830">
    <property type="entry name" value="CCDC186"/>
</dbReference>
<dbReference type="Proteomes" id="UP001642483">
    <property type="component" value="Unassembled WGS sequence"/>
</dbReference>
<name>A0ABP0F8C3_CLALP</name>
<evidence type="ECO:0000256" key="2">
    <source>
        <dbReference type="SAM" id="MobiDB-lite"/>
    </source>
</evidence>
<feature type="coiled-coil region" evidence="1">
    <location>
        <begin position="224"/>
        <end position="301"/>
    </location>
</feature>
<proteinExistence type="predicted"/>
<keyword evidence="1" id="KW-0175">Coiled coil</keyword>